<evidence type="ECO:0000256" key="4">
    <source>
        <dbReference type="ARBA" id="ARBA00022695"/>
    </source>
</evidence>
<organism evidence="10 11">
    <name type="scientific">Acidithiobacillus caldus (strain SM-1)</name>
    <dbReference type="NCBI Taxonomy" id="990288"/>
    <lineage>
        <taxon>Bacteria</taxon>
        <taxon>Pseudomonadati</taxon>
        <taxon>Pseudomonadota</taxon>
        <taxon>Acidithiobacillia</taxon>
        <taxon>Acidithiobacillales</taxon>
        <taxon>Acidithiobacillaceae</taxon>
        <taxon>Acidithiobacillus</taxon>
    </lineage>
</organism>
<dbReference type="Proteomes" id="UP000006135">
    <property type="component" value="Chromosome"/>
</dbReference>
<keyword evidence="11" id="KW-1185">Reference proteome</keyword>
<protein>
    <recommendedName>
        <fullName evidence="2">DNA-directed DNA polymerase</fullName>
        <ecNumber evidence="2">2.7.7.7</ecNumber>
    </recommendedName>
</protein>
<evidence type="ECO:0000313" key="11">
    <source>
        <dbReference type="Proteomes" id="UP000006135"/>
    </source>
</evidence>
<comment type="similarity">
    <text evidence="1">Belongs to the DNA polymerase type-B family.</text>
</comment>
<evidence type="ECO:0000256" key="7">
    <source>
        <dbReference type="ARBA" id="ARBA00023125"/>
    </source>
</evidence>
<dbReference type="EC" id="2.7.7.7" evidence="2"/>
<dbReference type="InterPro" id="IPR004868">
    <property type="entry name" value="DNA-dir_DNA_pol_B_mt/vir"/>
</dbReference>
<dbReference type="EMBL" id="CP002573">
    <property type="protein sequence ID" value="AEK57391.1"/>
    <property type="molecule type" value="Genomic_DNA"/>
</dbReference>
<keyword evidence="3" id="KW-0808">Transferase</keyword>
<dbReference type="AlphaFoldDB" id="F9ZMK2"/>
<evidence type="ECO:0000259" key="9">
    <source>
        <dbReference type="Pfam" id="PF03175"/>
    </source>
</evidence>
<evidence type="ECO:0000256" key="6">
    <source>
        <dbReference type="ARBA" id="ARBA00022932"/>
    </source>
</evidence>
<proteinExistence type="inferred from homology"/>
<evidence type="ECO:0000256" key="1">
    <source>
        <dbReference type="ARBA" id="ARBA00005755"/>
    </source>
</evidence>
<keyword evidence="6" id="KW-0239">DNA-directed DNA polymerase</keyword>
<evidence type="ECO:0000256" key="2">
    <source>
        <dbReference type="ARBA" id="ARBA00012417"/>
    </source>
</evidence>
<name>F9ZMK2_ACICS</name>
<dbReference type="SUPFAM" id="SSF56672">
    <property type="entry name" value="DNA/RNA polymerases"/>
    <property type="match status" value="1"/>
</dbReference>
<evidence type="ECO:0000256" key="3">
    <source>
        <dbReference type="ARBA" id="ARBA00022679"/>
    </source>
</evidence>
<keyword evidence="5" id="KW-0235">DNA replication</keyword>
<sequence length="965" mass="107860">MRGPVPRRQGGEGTVAILAMTLHEASCSAVGIQPQPCTATAAIAEPSCPALLPEPTAAVTQPQRDAPCQDLSNANTAVPFSSYRFESQMETEFGPLRLYVFRGQKAKESIQVDDEYTSDYSQHIDNTSTSAGVITSMGPDEGIDTNGNDQTRLVVALDAEWQESEGQAGGETQKRKILCLQAATRFRDGTRVVCLLYLRSRRRPSQGQFLQLLWGQWQRLGLVPALVYRPKPKPTSDSTDRKCCTAVKTQALLYLVGHYGIVDNTSFYNRRKIVQNADAVRRTIVSVQYPTSVYFYDRGRRRAKVTVFYRDTMLLSPSGSSLEMLGDALDFPKIQLPEGYKKSDMRQFLKEKPLQFEEYAATDALIALEWIFRNSWGREVPITLGGEGARLFRDHIMTARGWTIDEFDFHLRGLARKIIDTGEGKRIKKKEPRSNTTTLIARATESYYGGRNECILSGIHHGPWYDFDIAGAYPAAMSLIPDPDYDQPRITLLPGPLPREMIRPEMLLFAHVSFTFPDEIRYPCLPIKDSSGRGLIFPRSGETWAAAPELWLAQRWGAEITLLEPTEIIPTRNTFSLADGMRAMVQERERLKSRFGKKSIEQTRQKEMNNSVYGKLAQGLSGKRSYSPRADRTEEVGPSILTCAPLAALTTAWVRALVSAMMQSLHVAGYRVASVTTDGFLCDAHSLDGLTTWGIAEAFIDGRKRLGLDSNLWELKHAAQSLVMMKTRGGYGLGRVGDLPLPIARAGYKSSQEDTSEALARVYLERRGRVVTEEVRLPTMREYVRHEADGTGRIQRKELSLDYDFKRCPQKIWTETIVIQGQSYEHVSFDSVPWGSIDEFTNAREVIDQHHDTPLKSESDLKQALLRVERHTAVKSVGLRVNNNVAISGAVSVLRGLRAGGISAPWFDPDVTSGKTVLERVGAVFGVKLSTNDWKNAGRKERQKQGWSLIGFDREVAALELTEKT</sequence>
<gene>
    <name evidence="10" type="ordered locus">Atc_0742</name>
</gene>
<dbReference type="GO" id="GO:0006260">
    <property type="term" value="P:DNA replication"/>
    <property type="evidence" value="ECO:0007669"/>
    <property type="project" value="UniProtKB-KW"/>
</dbReference>
<dbReference type="Pfam" id="PF03175">
    <property type="entry name" value="DNA_pol_B_2"/>
    <property type="match status" value="1"/>
</dbReference>
<dbReference type="GO" id="GO:0003677">
    <property type="term" value="F:DNA binding"/>
    <property type="evidence" value="ECO:0007669"/>
    <property type="project" value="UniProtKB-KW"/>
</dbReference>
<evidence type="ECO:0000313" key="10">
    <source>
        <dbReference type="EMBL" id="AEK57391.1"/>
    </source>
</evidence>
<comment type="catalytic activity">
    <reaction evidence="8">
        <text>DNA(n) + a 2'-deoxyribonucleoside 5'-triphosphate = DNA(n+1) + diphosphate</text>
        <dbReference type="Rhea" id="RHEA:22508"/>
        <dbReference type="Rhea" id="RHEA-COMP:17339"/>
        <dbReference type="Rhea" id="RHEA-COMP:17340"/>
        <dbReference type="ChEBI" id="CHEBI:33019"/>
        <dbReference type="ChEBI" id="CHEBI:61560"/>
        <dbReference type="ChEBI" id="CHEBI:173112"/>
        <dbReference type="EC" id="2.7.7.7"/>
    </reaction>
</comment>
<keyword evidence="4" id="KW-0548">Nucleotidyltransferase</keyword>
<dbReference type="GO" id="GO:0003887">
    <property type="term" value="F:DNA-directed DNA polymerase activity"/>
    <property type="evidence" value="ECO:0007669"/>
    <property type="project" value="UniProtKB-KW"/>
</dbReference>
<reference evidence="10 11" key="1">
    <citation type="journal article" date="2011" name="J. Genet. Genomics">
        <title>Unraveling the Acidithiobacillus caldus complete genome and its central metabolisms for carbon assimilation.</title>
        <authorList>
            <person name="You X.Y."/>
            <person name="Guo X."/>
            <person name="Zheng H.J."/>
            <person name="Zhang M.J."/>
            <person name="Liu L.J."/>
            <person name="Zhu Y.Q."/>
            <person name="Zhu B."/>
            <person name="Wang S.Y."/>
            <person name="Zhao G.P."/>
            <person name="Poetsch A."/>
            <person name="Jiang C.Y."/>
            <person name="Liu S.J."/>
        </authorList>
    </citation>
    <scope>NUCLEOTIDE SEQUENCE [LARGE SCALE GENOMIC DNA]</scope>
    <source>
        <strain evidence="10 11">SM-1</strain>
    </source>
</reference>
<dbReference type="KEGG" id="acu:Atc_0742"/>
<feature type="domain" description="DNA-directed DNA polymerase family B mitochondria/virus" evidence="9">
    <location>
        <begin position="433"/>
        <end position="622"/>
    </location>
</feature>
<dbReference type="InterPro" id="IPR043502">
    <property type="entry name" value="DNA/RNA_pol_sf"/>
</dbReference>
<dbReference type="GO" id="GO:0000166">
    <property type="term" value="F:nucleotide binding"/>
    <property type="evidence" value="ECO:0007669"/>
    <property type="project" value="InterPro"/>
</dbReference>
<keyword evidence="7" id="KW-0238">DNA-binding</keyword>
<accession>F9ZMK2</accession>
<evidence type="ECO:0000256" key="8">
    <source>
        <dbReference type="ARBA" id="ARBA00049244"/>
    </source>
</evidence>
<dbReference type="HOGENOM" id="CLU_330857_0_0_6"/>
<evidence type="ECO:0000256" key="5">
    <source>
        <dbReference type="ARBA" id="ARBA00022705"/>
    </source>
</evidence>